<dbReference type="GO" id="GO:0006879">
    <property type="term" value="P:intracellular iron ion homeostasis"/>
    <property type="evidence" value="ECO:0007669"/>
    <property type="project" value="TreeGrafter"/>
</dbReference>
<dbReference type="GO" id="GO:0015677">
    <property type="term" value="P:copper ion import"/>
    <property type="evidence" value="ECO:0007669"/>
    <property type="project" value="TreeGrafter"/>
</dbReference>
<dbReference type="EMBL" id="PYWC01000025">
    <property type="protein sequence ID" value="PWW77219.1"/>
    <property type="molecule type" value="Genomic_DNA"/>
</dbReference>
<keyword evidence="4" id="KW-1185">Reference proteome</keyword>
<evidence type="ECO:0000313" key="3">
    <source>
        <dbReference type="EMBL" id="PWW77219.1"/>
    </source>
</evidence>
<organism evidence="3 4">
    <name type="scientific">Tuber magnatum</name>
    <name type="common">white Piedmont truffle</name>
    <dbReference type="NCBI Taxonomy" id="42249"/>
    <lineage>
        <taxon>Eukaryota</taxon>
        <taxon>Fungi</taxon>
        <taxon>Dikarya</taxon>
        <taxon>Ascomycota</taxon>
        <taxon>Pezizomycotina</taxon>
        <taxon>Pezizomycetes</taxon>
        <taxon>Pezizales</taxon>
        <taxon>Tuberaceae</taxon>
        <taxon>Tuber</taxon>
    </lineage>
</organism>
<dbReference type="GO" id="GO:0006826">
    <property type="term" value="P:iron ion transport"/>
    <property type="evidence" value="ECO:0007669"/>
    <property type="project" value="TreeGrafter"/>
</dbReference>
<dbReference type="OrthoDB" id="4494341at2759"/>
<dbReference type="Gene3D" id="3.40.50.80">
    <property type="entry name" value="Nucleotide-binding domain of ferredoxin-NADP reductase (FNR) module"/>
    <property type="match status" value="1"/>
</dbReference>
<name>A0A317SS64_9PEZI</name>
<keyword evidence="2" id="KW-0472">Membrane</keyword>
<feature type="transmembrane region" description="Helical" evidence="2">
    <location>
        <begin position="213"/>
        <end position="229"/>
    </location>
</feature>
<dbReference type="PANTHER" id="PTHR32361:SF26">
    <property type="entry name" value="FAD-BINDING 8 DOMAIN-CONTAINING PROTEIN-RELATED"/>
    <property type="match status" value="1"/>
</dbReference>
<gene>
    <name evidence="3" type="ORF">C7212DRAFT_343044</name>
</gene>
<keyword evidence="2" id="KW-1133">Transmembrane helix</keyword>
<dbReference type="AlphaFoldDB" id="A0A317SS64"/>
<dbReference type="InterPro" id="IPR051410">
    <property type="entry name" value="Ferric/Cupric_Reductase"/>
</dbReference>
<evidence type="ECO:0000256" key="1">
    <source>
        <dbReference type="ARBA" id="ARBA00022448"/>
    </source>
</evidence>
<dbReference type="GO" id="GO:0000293">
    <property type="term" value="F:ferric-chelate reductase activity"/>
    <property type="evidence" value="ECO:0007669"/>
    <property type="project" value="TreeGrafter"/>
</dbReference>
<sequence>MNSVQWYSVALGALVALPTLFLLTVMLPLHLYNHVNIPIRRYLIYAMVPRWLGGPNRLSRFQAVAIVCGMAANWLCIMITADGASDIRSRTGQLATIHMILLCLGSRMNLLTSYTYLSPHGQQIAHSWLGWITISNGVVHSIIVLGIERRLQLDVVGISGLVAGVAMLTMTLLSPLLSYARTYETTVNGHIALGACLLGSLWYHLYAVPFREGLLYLNIAIGLLVIGYISRFGHIWHRSCGTSPNARLLSVRPLVDAIQISIVVPRPWHFRAGQHIYLPVFGMVEGPFGTERDLGSYGTVLMFASGVGKAAQIPYIRRLLEGRSMSKARTQSIVIYWKLDSEGEAQRSPHMPGAGNYNDPLTRPASEEHFGEHDRVNRVFGDLDIKYTLSAELDRRRGNTVVAVCAGPPMIDEVRSTVRGALRQDIWLVELGLWPGPSSDILPPLGPRDRP</sequence>
<dbReference type="Proteomes" id="UP000246991">
    <property type="component" value="Unassembled WGS sequence"/>
</dbReference>
<comment type="caution">
    <text evidence="3">The sequence shown here is derived from an EMBL/GenBank/DDBJ whole genome shotgun (WGS) entry which is preliminary data.</text>
</comment>
<feature type="transmembrane region" description="Helical" evidence="2">
    <location>
        <begin position="153"/>
        <end position="177"/>
    </location>
</feature>
<evidence type="ECO:0000256" key="2">
    <source>
        <dbReference type="SAM" id="Phobius"/>
    </source>
</evidence>
<dbReference type="PANTHER" id="PTHR32361">
    <property type="entry name" value="FERRIC/CUPRIC REDUCTASE TRANSMEMBRANE COMPONENT"/>
    <property type="match status" value="1"/>
</dbReference>
<dbReference type="STRING" id="42249.A0A317SS64"/>
<feature type="transmembrane region" description="Helical" evidence="2">
    <location>
        <begin position="128"/>
        <end position="147"/>
    </location>
</feature>
<feature type="transmembrane region" description="Helical" evidence="2">
    <location>
        <begin position="6"/>
        <end position="32"/>
    </location>
</feature>
<reference evidence="3 4" key="1">
    <citation type="submission" date="2018-03" db="EMBL/GenBank/DDBJ databases">
        <title>Genomes of Pezizomycetes fungi and the evolution of truffles.</title>
        <authorList>
            <person name="Murat C."/>
            <person name="Payen T."/>
            <person name="Noel B."/>
            <person name="Kuo A."/>
            <person name="Martin F.M."/>
        </authorList>
    </citation>
    <scope>NUCLEOTIDE SEQUENCE [LARGE SCALE GENOMIC DNA]</scope>
    <source>
        <strain evidence="3">091103-1</strain>
    </source>
</reference>
<accession>A0A317SS64</accession>
<protein>
    <recommendedName>
        <fullName evidence="5">FAD-binding FR-type domain-containing protein</fullName>
    </recommendedName>
</protein>
<evidence type="ECO:0000313" key="4">
    <source>
        <dbReference type="Proteomes" id="UP000246991"/>
    </source>
</evidence>
<proteinExistence type="predicted"/>
<feature type="transmembrane region" description="Helical" evidence="2">
    <location>
        <begin position="61"/>
        <end position="81"/>
    </location>
</feature>
<feature type="transmembrane region" description="Helical" evidence="2">
    <location>
        <begin position="189"/>
        <end position="207"/>
    </location>
</feature>
<dbReference type="SUPFAM" id="SSF52343">
    <property type="entry name" value="Ferredoxin reductase-like, C-terminal NADP-linked domain"/>
    <property type="match status" value="1"/>
</dbReference>
<dbReference type="GO" id="GO:0005886">
    <property type="term" value="C:plasma membrane"/>
    <property type="evidence" value="ECO:0007669"/>
    <property type="project" value="TreeGrafter"/>
</dbReference>
<feature type="transmembrane region" description="Helical" evidence="2">
    <location>
        <begin position="93"/>
        <end position="116"/>
    </location>
</feature>
<dbReference type="InterPro" id="IPR039261">
    <property type="entry name" value="FNR_nucleotide-bd"/>
</dbReference>
<evidence type="ECO:0008006" key="5">
    <source>
        <dbReference type="Google" id="ProtNLM"/>
    </source>
</evidence>
<keyword evidence="1" id="KW-0813">Transport</keyword>
<keyword evidence="2" id="KW-0812">Transmembrane</keyword>